<proteinExistence type="predicted"/>
<dbReference type="Proteomes" id="UP000037020">
    <property type="component" value="Unassembled WGS sequence"/>
</dbReference>
<dbReference type="RefSeq" id="WP_030880610.1">
    <property type="nucleotide sequence ID" value="NZ_JBIRHZ010000003.1"/>
</dbReference>
<keyword evidence="2" id="KW-0812">Transmembrane</keyword>
<name>A0ABR5JB35_9ACTN</name>
<comment type="caution">
    <text evidence="3">The sequence shown here is derived from an EMBL/GenBank/DDBJ whole genome shotgun (WGS) entry which is preliminary data.</text>
</comment>
<evidence type="ECO:0000256" key="1">
    <source>
        <dbReference type="SAM" id="MobiDB-lite"/>
    </source>
</evidence>
<gene>
    <name evidence="3" type="ORF">ADK38_07835</name>
</gene>
<feature type="compositionally biased region" description="Basic and acidic residues" evidence="1">
    <location>
        <begin position="1"/>
        <end position="12"/>
    </location>
</feature>
<evidence type="ECO:0000313" key="3">
    <source>
        <dbReference type="EMBL" id="KOG90594.1"/>
    </source>
</evidence>
<feature type="region of interest" description="Disordered" evidence="1">
    <location>
        <begin position="87"/>
        <end position="116"/>
    </location>
</feature>
<organism evidence="3 4">
    <name type="scientific">Streptomyces varsoviensis</name>
    <dbReference type="NCBI Taxonomy" id="67373"/>
    <lineage>
        <taxon>Bacteria</taxon>
        <taxon>Bacillati</taxon>
        <taxon>Actinomycetota</taxon>
        <taxon>Actinomycetes</taxon>
        <taxon>Kitasatosporales</taxon>
        <taxon>Streptomycetaceae</taxon>
        <taxon>Streptomyces</taxon>
    </lineage>
</organism>
<keyword evidence="2" id="KW-1133">Transmembrane helix</keyword>
<protein>
    <recommendedName>
        <fullName evidence="5">Lipoprotein</fullName>
    </recommendedName>
</protein>
<sequence length="427" mass="43560">MDSDRAPSKADEPQGSSAASFEGELGGALRRAGDAFSADAQALADGGLARGRARKRRRAAAVAGGALALAAVVVGGAVLGGAIGGGGAKGGEKAGEKGTVADRGASKKTADGGGRTVTGKEMIELLTSALPGGRVSGAQGRGLGPKGAAKMAYAHVVYDDGQGAGAIDVRIGTDGDRECPDPALAPYTRCTSTPLSDGAVLVSSQGYEYPDRRDGIKLWEATLATKDGRYVTASEWNAPVEKGEPITRDDPPLDLARMTDLVRDARWAPVLAAVPPAGPTPTPTGPTAADIKATFRRLLPKGPTYGEVTAQEGVYAHVTADDGKGASLVEINVQPNMLDVESDIFRSLDVTTLPDGTKFAVSKGPGEKGGAGVVVWTVDTIRTDGLRVVVSATNSGSQLSPATRATPALTIAQLKAVALAEDWRRGR</sequence>
<feature type="compositionally biased region" description="Basic and acidic residues" evidence="1">
    <location>
        <begin position="90"/>
        <end position="110"/>
    </location>
</feature>
<evidence type="ECO:0000313" key="4">
    <source>
        <dbReference type="Proteomes" id="UP000037020"/>
    </source>
</evidence>
<evidence type="ECO:0008006" key="5">
    <source>
        <dbReference type="Google" id="ProtNLM"/>
    </source>
</evidence>
<feature type="region of interest" description="Disordered" evidence="1">
    <location>
        <begin position="1"/>
        <end position="24"/>
    </location>
</feature>
<keyword evidence="4" id="KW-1185">Reference proteome</keyword>
<feature type="transmembrane region" description="Helical" evidence="2">
    <location>
        <begin position="59"/>
        <end position="83"/>
    </location>
</feature>
<accession>A0ABR5JB35</accession>
<keyword evidence="2" id="KW-0472">Membrane</keyword>
<dbReference type="EMBL" id="LGUT01000644">
    <property type="protein sequence ID" value="KOG90594.1"/>
    <property type="molecule type" value="Genomic_DNA"/>
</dbReference>
<evidence type="ECO:0000256" key="2">
    <source>
        <dbReference type="SAM" id="Phobius"/>
    </source>
</evidence>
<reference evidence="3 4" key="1">
    <citation type="submission" date="2015-07" db="EMBL/GenBank/DDBJ databases">
        <authorList>
            <person name="Ju K.-S."/>
            <person name="Doroghazi J.R."/>
            <person name="Metcalf W.W."/>
        </authorList>
    </citation>
    <scope>NUCLEOTIDE SEQUENCE [LARGE SCALE GENOMIC DNA]</scope>
    <source>
        <strain evidence="3 4">NRRL B-3589</strain>
    </source>
</reference>